<feature type="domain" description="DUF6534" evidence="2">
    <location>
        <begin position="172"/>
        <end position="269"/>
    </location>
</feature>
<dbReference type="PANTHER" id="PTHR40465:SF1">
    <property type="entry name" value="DUF6534 DOMAIN-CONTAINING PROTEIN"/>
    <property type="match status" value="1"/>
</dbReference>
<accession>A0A6A4HE74</accession>
<feature type="transmembrane region" description="Helical" evidence="1">
    <location>
        <begin position="167"/>
        <end position="187"/>
    </location>
</feature>
<feature type="transmembrane region" description="Helical" evidence="1">
    <location>
        <begin position="53"/>
        <end position="74"/>
    </location>
</feature>
<keyword evidence="4" id="KW-1185">Reference proteome</keyword>
<feature type="transmembrane region" description="Helical" evidence="1">
    <location>
        <begin position="125"/>
        <end position="147"/>
    </location>
</feature>
<protein>
    <recommendedName>
        <fullName evidence="2">DUF6534 domain-containing protein</fullName>
    </recommendedName>
</protein>
<feature type="transmembrane region" description="Helical" evidence="1">
    <location>
        <begin position="242"/>
        <end position="264"/>
    </location>
</feature>
<gene>
    <name evidence="3" type="ORF">BT96DRAFT_922838</name>
</gene>
<name>A0A6A4HE74_9AGAR</name>
<dbReference type="Proteomes" id="UP000799118">
    <property type="component" value="Unassembled WGS sequence"/>
</dbReference>
<evidence type="ECO:0000256" key="1">
    <source>
        <dbReference type="SAM" id="Phobius"/>
    </source>
</evidence>
<dbReference type="PANTHER" id="PTHR40465">
    <property type="entry name" value="CHROMOSOME 1, WHOLE GENOME SHOTGUN SEQUENCE"/>
    <property type="match status" value="1"/>
</dbReference>
<feature type="transmembrane region" description="Helical" evidence="1">
    <location>
        <begin position="86"/>
        <end position="113"/>
    </location>
</feature>
<dbReference type="EMBL" id="ML769532">
    <property type="protein sequence ID" value="KAE9395365.1"/>
    <property type="molecule type" value="Genomic_DNA"/>
</dbReference>
<keyword evidence="1" id="KW-1133">Transmembrane helix</keyword>
<evidence type="ECO:0000313" key="3">
    <source>
        <dbReference type="EMBL" id="KAE9395365.1"/>
    </source>
</evidence>
<organism evidence="3 4">
    <name type="scientific">Gymnopus androsaceus JB14</name>
    <dbReference type="NCBI Taxonomy" id="1447944"/>
    <lineage>
        <taxon>Eukaryota</taxon>
        <taxon>Fungi</taxon>
        <taxon>Dikarya</taxon>
        <taxon>Basidiomycota</taxon>
        <taxon>Agaricomycotina</taxon>
        <taxon>Agaricomycetes</taxon>
        <taxon>Agaricomycetidae</taxon>
        <taxon>Agaricales</taxon>
        <taxon>Marasmiineae</taxon>
        <taxon>Omphalotaceae</taxon>
        <taxon>Gymnopus</taxon>
    </lineage>
</organism>
<proteinExistence type="predicted"/>
<dbReference type="OrthoDB" id="2535105at2759"/>
<feature type="transmembrane region" description="Helical" evidence="1">
    <location>
        <begin position="214"/>
        <end position="236"/>
    </location>
</feature>
<dbReference type="Pfam" id="PF20152">
    <property type="entry name" value="DUF6534"/>
    <property type="match status" value="1"/>
</dbReference>
<sequence length="332" mass="37023">MSGLSPAEQAQINISVGGVVVSNYFSYLTMGIVLSAAWIYFSKFPNDTWWLRSLVILCVSLCIGDTIATGVWSYDWAVANYANPAAMAFIPWAVVVEPFLFATCGLTVQLFYAWRLWTMTMKKNWILPGVIGCLSILGWCTICWQVNILATHKLISDLRLLLPVAWVWLGGSVGADVLITSSMIYYLDLRFRIKRHKTQQNQASYHAPRRFRQIIVWTVECNLLSLLAQTITIAFFNESSIGFSFVMTNMVLAKVYTFSLLVSLNIRHSDNDHGTSDGGFYSSRGRGGPESTALSIRHGTVAFPSTQVTVDIQQETTANWQAKGPAFNADEI</sequence>
<evidence type="ECO:0000259" key="2">
    <source>
        <dbReference type="Pfam" id="PF20152"/>
    </source>
</evidence>
<dbReference type="AlphaFoldDB" id="A0A6A4HE74"/>
<dbReference type="InterPro" id="IPR045339">
    <property type="entry name" value="DUF6534"/>
</dbReference>
<evidence type="ECO:0000313" key="4">
    <source>
        <dbReference type="Proteomes" id="UP000799118"/>
    </source>
</evidence>
<keyword evidence="1" id="KW-0812">Transmembrane</keyword>
<feature type="transmembrane region" description="Helical" evidence="1">
    <location>
        <begin position="24"/>
        <end position="41"/>
    </location>
</feature>
<reference evidence="3" key="1">
    <citation type="journal article" date="2019" name="Environ. Microbiol.">
        <title>Fungal ecological strategies reflected in gene transcription - a case study of two litter decomposers.</title>
        <authorList>
            <person name="Barbi F."/>
            <person name="Kohler A."/>
            <person name="Barry K."/>
            <person name="Baskaran P."/>
            <person name="Daum C."/>
            <person name="Fauchery L."/>
            <person name="Ihrmark K."/>
            <person name="Kuo A."/>
            <person name="LaButti K."/>
            <person name="Lipzen A."/>
            <person name="Morin E."/>
            <person name="Grigoriev I.V."/>
            <person name="Henrissat B."/>
            <person name="Lindahl B."/>
            <person name="Martin F."/>
        </authorList>
    </citation>
    <scope>NUCLEOTIDE SEQUENCE</scope>
    <source>
        <strain evidence="3">JB14</strain>
    </source>
</reference>
<keyword evidence="1" id="KW-0472">Membrane</keyword>